<dbReference type="Proteomes" id="UP000008909">
    <property type="component" value="Unassembled WGS sequence"/>
</dbReference>
<evidence type="ECO:0000256" key="1">
    <source>
        <dbReference type="SAM" id="MobiDB-lite"/>
    </source>
</evidence>
<dbReference type="Pfam" id="PF03215">
    <property type="entry name" value="Rad17"/>
    <property type="match status" value="1"/>
</dbReference>
<feature type="region of interest" description="Disordered" evidence="1">
    <location>
        <begin position="1"/>
        <end position="35"/>
    </location>
</feature>
<evidence type="ECO:0000313" key="3">
    <source>
        <dbReference type="Proteomes" id="UP000008909"/>
    </source>
</evidence>
<gene>
    <name evidence="2" type="ORF">CLF_112296</name>
</gene>
<reference key="2">
    <citation type="submission" date="2011-10" db="EMBL/GenBank/DDBJ databases">
        <title>The genome and transcriptome sequence of Clonorchis sinensis provide insights into the carcinogenic liver fluke.</title>
        <authorList>
            <person name="Wang X."/>
            <person name="Huang Y."/>
            <person name="Chen W."/>
            <person name="Liu H."/>
            <person name="Guo L."/>
            <person name="Chen Y."/>
            <person name="Luo F."/>
            <person name="Zhou W."/>
            <person name="Sun J."/>
            <person name="Mao Q."/>
            <person name="Liang P."/>
            <person name="Zhou C."/>
            <person name="Tian Y."/>
            <person name="Men J."/>
            <person name="Lv X."/>
            <person name="Huang L."/>
            <person name="Zhou J."/>
            <person name="Hu Y."/>
            <person name="Li R."/>
            <person name="Zhang F."/>
            <person name="Lei H."/>
            <person name="Li X."/>
            <person name="Hu X."/>
            <person name="Liang C."/>
            <person name="Xu J."/>
            <person name="Wu Z."/>
            <person name="Yu X."/>
        </authorList>
    </citation>
    <scope>NUCLEOTIDE SEQUENCE</scope>
    <source>
        <strain>Henan</strain>
    </source>
</reference>
<dbReference type="CDD" id="cd00267">
    <property type="entry name" value="ABC_ATPase"/>
    <property type="match status" value="1"/>
</dbReference>
<protein>
    <submittedName>
        <fullName evidence="2">Uncharacterized protein</fullName>
    </submittedName>
</protein>
<name>G7YW52_CLOSI</name>
<reference evidence="2" key="1">
    <citation type="journal article" date="2011" name="Genome Biol.">
        <title>The draft genome of the carcinogenic human liver fluke Clonorchis sinensis.</title>
        <authorList>
            <person name="Wang X."/>
            <person name="Chen W."/>
            <person name="Huang Y."/>
            <person name="Sun J."/>
            <person name="Men J."/>
            <person name="Liu H."/>
            <person name="Luo F."/>
            <person name="Guo L."/>
            <person name="Lv X."/>
            <person name="Deng C."/>
            <person name="Zhou C."/>
            <person name="Fan Y."/>
            <person name="Li X."/>
            <person name="Huang L."/>
            <person name="Hu Y."/>
            <person name="Liang C."/>
            <person name="Hu X."/>
            <person name="Xu J."/>
            <person name="Yu X."/>
        </authorList>
    </citation>
    <scope>NUCLEOTIDE SEQUENCE [LARGE SCALE GENOMIC DNA]</scope>
    <source>
        <strain evidence="2">Henan</strain>
    </source>
</reference>
<sequence>MESQGSFGPFGDPVVEDHRPGGVGNSQPGPPNRALPKFEAWEDDGVLVDEFVVADAGAGRTPLSYALDCILVEVIREIVVHTCLRRITVPWCFHSVHTTLLHLDKLVGSNRPATLSAYTCVLSLSQTSVLNQAAEPATAACRLPEMHNRQLKEHKRGLGNLAVSHPSCFLRVAWQLGTDRVLQLNDTTTDLVIHRDKLRELSVTIRELFSGSQVRSSGGPILVLTGPSGCGKTVAVKVLLRATTLKDRKPVQIIEWNDDSLEADDFTQLEQFVSQVSRFGPTIRDSDAPGQEDLPFAILLEAGQPCSKSALVLPSGDMEARHRKSVAAERLLPLKCTHQPDGVFFSSNGSSLRPVSRDPPHRQLGDPVHTNGL</sequence>
<proteinExistence type="predicted"/>
<evidence type="ECO:0000313" key="2">
    <source>
        <dbReference type="EMBL" id="GAA57182.1"/>
    </source>
</evidence>
<dbReference type="SUPFAM" id="SSF52540">
    <property type="entry name" value="P-loop containing nucleoside triphosphate hydrolases"/>
    <property type="match status" value="1"/>
</dbReference>
<dbReference type="EMBL" id="DF144579">
    <property type="protein sequence ID" value="GAA57182.1"/>
    <property type="molecule type" value="Genomic_DNA"/>
</dbReference>
<dbReference type="InterPro" id="IPR027417">
    <property type="entry name" value="P-loop_NTPase"/>
</dbReference>
<organism evidence="2 3">
    <name type="scientific">Clonorchis sinensis</name>
    <name type="common">Chinese liver fluke</name>
    <dbReference type="NCBI Taxonomy" id="79923"/>
    <lineage>
        <taxon>Eukaryota</taxon>
        <taxon>Metazoa</taxon>
        <taxon>Spiralia</taxon>
        <taxon>Lophotrochozoa</taxon>
        <taxon>Platyhelminthes</taxon>
        <taxon>Trematoda</taxon>
        <taxon>Digenea</taxon>
        <taxon>Opisthorchiida</taxon>
        <taxon>Opisthorchiata</taxon>
        <taxon>Opisthorchiidae</taxon>
        <taxon>Clonorchis</taxon>
    </lineage>
</organism>
<accession>G7YW52</accession>
<dbReference type="AlphaFoldDB" id="G7YW52"/>
<feature type="region of interest" description="Disordered" evidence="1">
    <location>
        <begin position="347"/>
        <end position="373"/>
    </location>
</feature>
<feature type="compositionally biased region" description="Basic and acidic residues" evidence="1">
    <location>
        <begin position="355"/>
        <end position="364"/>
    </location>
</feature>
<dbReference type="Gene3D" id="3.40.50.300">
    <property type="entry name" value="P-loop containing nucleotide triphosphate hydrolases"/>
    <property type="match status" value="1"/>
</dbReference>
<keyword evidence="3" id="KW-1185">Reference proteome</keyword>